<sequence>MAKYKDWDKTAETRSHITYTHKEESAIAVAYLFADTWNYGILVNGYPAVLNHDHSRKANAQQALAEQIRNLSTPRCKCFACGAGMVPIDVNQDRNEWMKVTINARCSKCFTALPTVTVPRFLDWTPANGDVPTPSQKPSPSRLTDNESDT</sequence>
<feature type="compositionally biased region" description="Polar residues" evidence="1">
    <location>
        <begin position="133"/>
        <end position="143"/>
    </location>
</feature>
<feature type="region of interest" description="Disordered" evidence="1">
    <location>
        <begin position="126"/>
        <end position="150"/>
    </location>
</feature>
<dbReference type="RefSeq" id="WP_139203691.1">
    <property type="nucleotide sequence ID" value="NZ_FOCX01000050.1"/>
</dbReference>
<evidence type="ECO:0000256" key="1">
    <source>
        <dbReference type="SAM" id="MobiDB-lite"/>
    </source>
</evidence>
<gene>
    <name evidence="2" type="ORF">SAMN05216388_105011</name>
</gene>
<keyword evidence="3" id="KW-1185">Reference proteome</keyword>
<dbReference type="EMBL" id="FOCX01000050">
    <property type="protein sequence ID" value="SEP23377.1"/>
    <property type="molecule type" value="Genomic_DNA"/>
</dbReference>
<proteinExistence type="predicted"/>
<evidence type="ECO:0000313" key="3">
    <source>
        <dbReference type="Proteomes" id="UP000198775"/>
    </source>
</evidence>
<accession>A0A1H8W7I0</accession>
<organism evidence="2 3">
    <name type="scientific">Halorientalis persicus</name>
    <dbReference type="NCBI Taxonomy" id="1367881"/>
    <lineage>
        <taxon>Archaea</taxon>
        <taxon>Methanobacteriati</taxon>
        <taxon>Methanobacteriota</taxon>
        <taxon>Stenosarchaea group</taxon>
        <taxon>Halobacteria</taxon>
        <taxon>Halobacteriales</taxon>
        <taxon>Haloarculaceae</taxon>
        <taxon>Halorientalis</taxon>
    </lineage>
</organism>
<name>A0A1H8W7I0_9EURY</name>
<evidence type="ECO:0000313" key="2">
    <source>
        <dbReference type="EMBL" id="SEP23377.1"/>
    </source>
</evidence>
<dbReference type="Proteomes" id="UP000198775">
    <property type="component" value="Unassembled WGS sequence"/>
</dbReference>
<dbReference type="AlphaFoldDB" id="A0A1H8W7I0"/>
<protein>
    <submittedName>
        <fullName evidence="2">Uncharacterized protein</fullName>
    </submittedName>
</protein>
<reference evidence="3" key="1">
    <citation type="submission" date="2016-10" db="EMBL/GenBank/DDBJ databases">
        <authorList>
            <person name="Varghese N."/>
            <person name="Submissions S."/>
        </authorList>
    </citation>
    <scope>NUCLEOTIDE SEQUENCE [LARGE SCALE GENOMIC DNA]</scope>
    <source>
        <strain evidence="3">IBRC-M 10043</strain>
    </source>
</reference>